<dbReference type="GO" id="GO:0003677">
    <property type="term" value="F:DNA binding"/>
    <property type="evidence" value="ECO:0007669"/>
    <property type="project" value="UniProtKB-KW"/>
</dbReference>
<evidence type="ECO:0000256" key="2">
    <source>
        <dbReference type="ARBA" id="ARBA00023015"/>
    </source>
</evidence>
<organism evidence="6 7">
    <name type="scientific">Geodermatophilus nigrescens</name>
    <dbReference type="NCBI Taxonomy" id="1070870"/>
    <lineage>
        <taxon>Bacteria</taxon>
        <taxon>Bacillati</taxon>
        <taxon>Actinomycetota</taxon>
        <taxon>Actinomycetes</taxon>
        <taxon>Geodermatophilales</taxon>
        <taxon>Geodermatophilaceae</taxon>
        <taxon>Geodermatophilus</taxon>
    </lineage>
</organism>
<dbReference type="GO" id="GO:0003700">
    <property type="term" value="F:DNA-binding transcription factor activity"/>
    <property type="evidence" value="ECO:0007669"/>
    <property type="project" value="InterPro"/>
</dbReference>
<dbReference type="GO" id="GO:0032993">
    <property type="term" value="C:protein-DNA complex"/>
    <property type="evidence" value="ECO:0007669"/>
    <property type="project" value="TreeGrafter"/>
</dbReference>
<dbReference type="STRING" id="1070870.SAMN05444351_2562"/>
<sequence>MDVESLRYLLTLAEELHFGRSARRHYLDPGHFSRRIQRLERDVGARLVERTSRRVALTPAGERVAAHARTVLAALDRLPDAAAPREPDDGALRVGVLGFGAADRWPALRDVVTAAAPGVHLLFEDLDMDDQYDAVRRGDLDVGLVQHLGAVDGLEFRTVLRTPSVVVVPASSPLADAPLLTRDDVADEPWLRMSSAHPRFRDWVGPAGMDGRGSAVRHPASIPAAVATTGRIGMHGAAAAAFFPRPDVRFVPLDAPPVEVAVVTRVADRRPAVESFRRAADAVAAG</sequence>
<dbReference type="Pfam" id="PF03466">
    <property type="entry name" value="LysR_substrate"/>
    <property type="match status" value="1"/>
</dbReference>
<dbReference type="EMBL" id="FQVX01000002">
    <property type="protein sequence ID" value="SHG41606.1"/>
    <property type="molecule type" value="Genomic_DNA"/>
</dbReference>
<keyword evidence="3" id="KW-0238">DNA-binding</keyword>
<gene>
    <name evidence="6" type="ORF">SAMN05444351_2562</name>
</gene>
<evidence type="ECO:0000256" key="1">
    <source>
        <dbReference type="ARBA" id="ARBA00009437"/>
    </source>
</evidence>
<dbReference type="PANTHER" id="PTHR30346">
    <property type="entry name" value="TRANSCRIPTIONAL DUAL REGULATOR HCAR-RELATED"/>
    <property type="match status" value="1"/>
</dbReference>
<evidence type="ECO:0000256" key="3">
    <source>
        <dbReference type="ARBA" id="ARBA00023125"/>
    </source>
</evidence>
<dbReference type="PROSITE" id="PS50931">
    <property type="entry name" value="HTH_LYSR"/>
    <property type="match status" value="1"/>
</dbReference>
<evidence type="ECO:0000259" key="5">
    <source>
        <dbReference type="PROSITE" id="PS50931"/>
    </source>
</evidence>
<feature type="domain" description="HTH lysR-type" evidence="5">
    <location>
        <begin position="1"/>
        <end position="58"/>
    </location>
</feature>
<accession>A0A1M5JM07</accession>
<dbReference type="OrthoDB" id="4140098at2"/>
<dbReference type="Gene3D" id="3.40.190.10">
    <property type="entry name" value="Periplasmic binding protein-like II"/>
    <property type="match status" value="2"/>
</dbReference>
<dbReference type="InterPro" id="IPR000847">
    <property type="entry name" value="LysR_HTH_N"/>
</dbReference>
<dbReference type="FunFam" id="1.10.10.10:FF:000001">
    <property type="entry name" value="LysR family transcriptional regulator"/>
    <property type="match status" value="1"/>
</dbReference>
<dbReference type="Gene3D" id="1.10.10.10">
    <property type="entry name" value="Winged helix-like DNA-binding domain superfamily/Winged helix DNA-binding domain"/>
    <property type="match status" value="1"/>
</dbReference>
<evidence type="ECO:0000256" key="4">
    <source>
        <dbReference type="ARBA" id="ARBA00023163"/>
    </source>
</evidence>
<name>A0A1M5JM07_9ACTN</name>
<protein>
    <submittedName>
        <fullName evidence="6">Transcriptional regulator, LysR family</fullName>
    </submittedName>
</protein>
<comment type="similarity">
    <text evidence="1">Belongs to the LysR transcriptional regulatory family.</text>
</comment>
<dbReference type="AlphaFoldDB" id="A0A1M5JM07"/>
<keyword evidence="7" id="KW-1185">Reference proteome</keyword>
<dbReference type="Pfam" id="PF00126">
    <property type="entry name" value="HTH_1"/>
    <property type="match status" value="1"/>
</dbReference>
<dbReference type="PANTHER" id="PTHR30346:SF0">
    <property type="entry name" value="HCA OPERON TRANSCRIPTIONAL ACTIVATOR HCAR"/>
    <property type="match status" value="1"/>
</dbReference>
<keyword evidence="2" id="KW-0805">Transcription regulation</keyword>
<dbReference type="InterPro" id="IPR036388">
    <property type="entry name" value="WH-like_DNA-bd_sf"/>
</dbReference>
<evidence type="ECO:0000313" key="6">
    <source>
        <dbReference type="EMBL" id="SHG41606.1"/>
    </source>
</evidence>
<dbReference type="SUPFAM" id="SSF53850">
    <property type="entry name" value="Periplasmic binding protein-like II"/>
    <property type="match status" value="1"/>
</dbReference>
<dbReference type="SUPFAM" id="SSF46785">
    <property type="entry name" value="Winged helix' DNA-binding domain"/>
    <property type="match status" value="1"/>
</dbReference>
<dbReference type="Proteomes" id="UP000184471">
    <property type="component" value="Unassembled WGS sequence"/>
</dbReference>
<proteinExistence type="inferred from homology"/>
<reference evidence="6 7" key="1">
    <citation type="submission" date="2016-11" db="EMBL/GenBank/DDBJ databases">
        <authorList>
            <person name="Jaros S."/>
            <person name="Januszkiewicz K."/>
            <person name="Wedrychowicz H."/>
        </authorList>
    </citation>
    <scope>NUCLEOTIDE SEQUENCE [LARGE SCALE GENOMIC DNA]</scope>
    <source>
        <strain evidence="6 7">DSM 45408</strain>
    </source>
</reference>
<dbReference type="RefSeq" id="WP_073420433.1">
    <property type="nucleotide sequence ID" value="NZ_FQVX01000002.1"/>
</dbReference>
<dbReference type="InterPro" id="IPR036390">
    <property type="entry name" value="WH_DNA-bd_sf"/>
</dbReference>
<evidence type="ECO:0000313" key="7">
    <source>
        <dbReference type="Proteomes" id="UP000184471"/>
    </source>
</evidence>
<dbReference type="InterPro" id="IPR005119">
    <property type="entry name" value="LysR_subst-bd"/>
</dbReference>
<keyword evidence="4" id="KW-0804">Transcription</keyword>